<comment type="caution">
    <text evidence="2">The sequence shown here is derived from an EMBL/GenBank/DDBJ whole genome shotgun (WGS) entry which is preliminary data.</text>
</comment>
<sequence>MVQYRRNRVEGASYYFTVNLNDRSKDYLTRYIHDLRHSFRVCRASMPFTIDVTVILPEHLHCIWTLPDDGSNYSARWRKVKTTFTQRLIQQNINISKDRHGQYNLWQRRYWERTIRNDKEFSAYVDYIHYNPVKHGYVSKVQDWKYSSFHRFVREGKLSRDWGGENLTNTLGLVGE</sequence>
<dbReference type="InterPro" id="IPR052715">
    <property type="entry name" value="RAYT_transposase"/>
</dbReference>
<dbReference type="SMART" id="SM01321">
    <property type="entry name" value="Y1_Tnp"/>
    <property type="match status" value="1"/>
</dbReference>
<dbReference type="NCBIfam" id="NF047646">
    <property type="entry name" value="REP_Tyr_transpos"/>
    <property type="match status" value="1"/>
</dbReference>
<dbReference type="SUPFAM" id="SSF143422">
    <property type="entry name" value="Transposase IS200-like"/>
    <property type="match status" value="1"/>
</dbReference>
<evidence type="ECO:0000259" key="1">
    <source>
        <dbReference type="SMART" id="SM01321"/>
    </source>
</evidence>
<gene>
    <name evidence="2" type="ORF">GCM10009123_03050</name>
</gene>
<accession>A0ABP3CFF8</accession>
<dbReference type="PANTHER" id="PTHR36966:SF1">
    <property type="entry name" value="REP-ASSOCIATED TYROSINE TRANSPOSASE"/>
    <property type="match status" value="1"/>
</dbReference>
<proteinExistence type="predicted"/>
<evidence type="ECO:0000313" key="2">
    <source>
        <dbReference type="EMBL" id="GAA0199116.1"/>
    </source>
</evidence>
<dbReference type="EMBL" id="BAAAFM010000001">
    <property type="protein sequence ID" value="GAA0199116.1"/>
    <property type="molecule type" value="Genomic_DNA"/>
</dbReference>
<organism evidence="2 3">
    <name type="scientific">Kangiella japonica</name>
    <dbReference type="NCBI Taxonomy" id="647384"/>
    <lineage>
        <taxon>Bacteria</taxon>
        <taxon>Pseudomonadati</taxon>
        <taxon>Pseudomonadota</taxon>
        <taxon>Gammaproteobacteria</taxon>
        <taxon>Kangiellales</taxon>
        <taxon>Kangiellaceae</taxon>
        <taxon>Kangiella</taxon>
    </lineage>
</organism>
<reference evidence="3" key="1">
    <citation type="journal article" date="2019" name="Int. J. Syst. Evol. Microbiol.">
        <title>The Global Catalogue of Microorganisms (GCM) 10K type strain sequencing project: providing services to taxonomists for standard genome sequencing and annotation.</title>
        <authorList>
            <consortium name="The Broad Institute Genomics Platform"/>
            <consortium name="The Broad Institute Genome Sequencing Center for Infectious Disease"/>
            <person name="Wu L."/>
            <person name="Ma J."/>
        </authorList>
    </citation>
    <scope>NUCLEOTIDE SEQUENCE [LARGE SCALE GENOMIC DNA]</scope>
    <source>
        <strain evidence="3">JCM 16211</strain>
    </source>
</reference>
<dbReference type="InterPro" id="IPR002686">
    <property type="entry name" value="Transposase_17"/>
</dbReference>
<dbReference type="InterPro" id="IPR036515">
    <property type="entry name" value="Transposase_17_sf"/>
</dbReference>
<dbReference type="Proteomes" id="UP001501221">
    <property type="component" value="Unassembled WGS sequence"/>
</dbReference>
<protein>
    <submittedName>
        <fullName evidence="2">Transposase</fullName>
    </submittedName>
</protein>
<keyword evidence="3" id="KW-1185">Reference proteome</keyword>
<evidence type="ECO:0000313" key="3">
    <source>
        <dbReference type="Proteomes" id="UP001501221"/>
    </source>
</evidence>
<dbReference type="Gene3D" id="3.30.70.1290">
    <property type="entry name" value="Transposase IS200-like"/>
    <property type="match status" value="1"/>
</dbReference>
<dbReference type="RefSeq" id="WP_343985530.1">
    <property type="nucleotide sequence ID" value="NZ_BAAAFM010000001.1"/>
</dbReference>
<name>A0ABP3CFF8_9GAMM</name>
<dbReference type="PANTHER" id="PTHR36966">
    <property type="entry name" value="REP-ASSOCIATED TYROSINE TRANSPOSASE"/>
    <property type="match status" value="1"/>
</dbReference>
<feature type="domain" description="Transposase IS200-like" evidence="1">
    <location>
        <begin position="9"/>
        <end position="131"/>
    </location>
</feature>